<dbReference type="AlphaFoldDB" id="A0A078J3X2"/>
<dbReference type="EMBL" id="LK032321">
    <property type="protein sequence ID" value="CDY33718.1"/>
    <property type="molecule type" value="Genomic_DNA"/>
</dbReference>
<protein>
    <submittedName>
        <fullName evidence="3">BnaA01g37090D protein</fullName>
    </submittedName>
    <submittedName>
        <fullName evidence="2">BnaA09g45240D protein</fullName>
    </submittedName>
</protein>
<dbReference type="Gramene" id="CDY33718">
    <property type="protein sequence ID" value="CDY33718"/>
    <property type="gene ID" value="GSBRNA2T00055125001"/>
</dbReference>
<gene>
    <name evidence="3" type="primary">BnaA01g37090D</name>
    <name evidence="2" type="synonym">BnaA09g45240D</name>
    <name evidence="3" type="ORF">GSBRNA2T00029976001</name>
    <name evidence="2" type="ORF">GSBRNA2T00055125001</name>
</gene>
<reference evidence="3" key="2">
    <citation type="submission" date="2014-06" db="EMBL/GenBank/DDBJ databases">
        <authorList>
            <person name="Genoscope - CEA"/>
        </authorList>
    </citation>
    <scope>NUCLEOTIDE SEQUENCE</scope>
</reference>
<accession>A0A078J3X2</accession>
<keyword evidence="4" id="KW-1185">Reference proteome</keyword>
<name>A0A078J3X2_BRANA</name>
<sequence>MWSAERKTVEEREGDERCGESSECCEGDGGYEAELGAGVTGYDGGRGLEEGRWSQGTVGMLRDSRALTCCGLWV</sequence>
<evidence type="ECO:0000313" key="2">
    <source>
        <dbReference type="EMBL" id="CDY33718.1"/>
    </source>
</evidence>
<organism evidence="3 4">
    <name type="scientific">Brassica napus</name>
    <name type="common">Rape</name>
    <dbReference type="NCBI Taxonomy" id="3708"/>
    <lineage>
        <taxon>Eukaryota</taxon>
        <taxon>Viridiplantae</taxon>
        <taxon>Streptophyta</taxon>
        <taxon>Embryophyta</taxon>
        <taxon>Tracheophyta</taxon>
        <taxon>Spermatophyta</taxon>
        <taxon>Magnoliopsida</taxon>
        <taxon>eudicotyledons</taxon>
        <taxon>Gunneridae</taxon>
        <taxon>Pentapetalae</taxon>
        <taxon>rosids</taxon>
        <taxon>malvids</taxon>
        <taxon>Brassicales</taxon>
        <taxon>Brassicaceae</taxon>
        <taxon>Brassiceae</taxon>
        <taxon>Brassica</taxon>
    </lineage>
</organism>
<dbReference type="Proteomes" id="UP000028999">
    <property type="component" value="Unassembled WGS sequence"/>
</dbReference>
<dbReference type="EMBL" id="LK033907">
    <property type="protein sequence ID" value="CDY60699.1"/>
    <property type="molecule type" value="Genomic_DNA"/>
</dbReference>
<feature type="region of interest" description="Disordered" evidence="1">
    <location>
        <begin position="1"/>
        <end position="21"/>
    </location>
</feature>
<evidence type="ECO:0000313" key="3">
    <source>
        <dbReference type="EMBL" id="CDY60699.1"/>
    </source>
</evidence>
<proteinExistence type="predicted"/>
<dbReference type="OMA" id="LTCCGLW"/>
<evidence type="ECO:0000313" key="4">
    <source>
        <dbReference type="Proteomes" id="UP000028999"/>
    </source>
</evidence>
<reference evidence="3 4" key="1">
    <citation type="journal article" date="2014" name="Science">
        <title>Plant genetics. Early allopolyploid evolution in the post-Neolithic Brassica napus oilseed genome.</title>
        <authorList>
            <person name="Chalhoub B."/>
            <person name="Denoeud F."/>
            <person name="Liu S."/>
            <person name="Parkin I.A."/>
            <person name="Tang H."/>
            <person name="Wang X."/>
            <person name="Chiquet J."/>
            <person name="Belcram H."/>
            <person name="Tong C."/>
            <person name="Samans B."/>
            <person name="Correa M."/>
            <person name="Da Silva C."/>
            <person name="Just J."/>
            <person name="Falentin C."/>
            <person name="Koh C.S."/>
            <person name="Le Clainche I."/>
            <person name="Bernard M."/>
            <person name="Bento P."/>
            <person name="Noel B."/>
            <person name="Labadie K."/>
            <person name="Alberti A."/>
            <person name="Charles M."/>
            <person name="Arnaud D."/>
            <person name="Guo H."/>
            <person name="Daviaud C."/>
            <person name="Alamery S."/>
            <person name="Jabbari K."/>
            <person name="Zhao M."/>
            <person name="Edger P.P."/>
            <person name="Chelaifa H."/>
            <person name="Tack D."/>
            <person name="Lassalle G."/>
            <person name="Mestiri I."/>
            <person name="Schnel N."/>
            <person name="Le Paslier M.C."/>
            <person name="Fan G."/>
            <person name="Renault V."/>
            <person name="Bayer P.E."/>
            <person name="Golicz A.A."/>
            <person name="Manoli S."/>
            <person name="Lee T.H."/>
            <person name="Thi V.H."/>
            <person name="Chalabi S."/>
            <person name="Hu Q."/>
            <person name="Fan C."/>
            <person name="Tollenaere R."/>
            <person name="Lu Y."/>
            <person name="Battail C."/>
            <person name="Shen J."/>
            <person name="Sidebottom C.H."/>
            <person name="Wang X."/>
            <person name="Canaguier A."/>
            <person name="Chauveau A."/>
            <person name="Berard A."/>
            <person name="Deniot G."/>
            <person name="Guan M."/>
            <person name="Liu Z."/>
            <person name="Sun F."/>
            <person name="Lim Y.P."/>
            <person name="Lyons E."/>
            <person name="Town C.D."/>
            <person name="Bancroft I."/>
            <person name="Wang X."/>
            <person name="Meng J."/>
            <person name="Ma J."/>
            <person name="Pires J.C."/>
            <person name="King G.J."/>
            <person name="Brunel D."/>
            <person name="Delourme R."/>
            <person name="Renard M."/>
            <person name="Aury J.M."/>
            <person name="Adams K.L."/>
            <person name="Batley J."/>
            <person name="Snowdon R.J."/>
            <person name="Tost J."/>
            <person name="Edwards D."/>
            <person name="Zhou Y."/>
            <person name="Hua W."/>
            <person name="Sharpe A.G."/>
            <person name="Paterson A.H."/>
            <person name="Guan C."/>
            <person name="Wincker P."/>
        </authorList>
    </citation>
    <scope>NUCLEOTIDE SEQUENCE [LARGE SCALE GENOMIC DNA]</scope>
    <source>
        <strain evidence="4">cv. Darmor-bzh</strain>
    </source>
</reference>
<feature type="compositionally biased region" description="Basic and acidic residues" evidence="1">
    <location>
        <begin position="1"/>
        <end position="20"/>
    </location>
</feature>
<dbReference type="Gramene" id="CDY60699">
    <property type="protein sequence ID" value="CDY60699"/>
    <property type="gene ID" value="GSBRNA2T00029976001"/>
</dbReference>
<dbReference type="PaxDb" id="3708-A0A078J3X2"/>
<evidence type="ECO:0000256" key="1">
    <source>
        <dbReference type="SAM" id="MobiDB-lite"/>
    </source>
</evidence>